<evidence type="ECO:0000313" key="3">
    <source>
        <dbReference type="EMBL" id="CAK9174055.1"/>
    </source>
</evidence>
<dbReference type="PROSITE" id="PS51257">
    <property type="entry name" value="PROKAR_LIPOPROTEIN"/>
    <property type="match status" value="1"/>
</dbReference>
<dbReference type="EMBL" id="CAUOFW020006280">
    <property type="protein sequence ID" value="CAK9174055.1"/>
    <property type="molecule type" value="Genomic_DNA"/>
</dbReference>
<feature type="chain" id="PRO_5044778086" description="Secreted protein" evidence="2">
    <location>
        <begin position="22"/>
        <end position="102"/>
    </location>
</feature>
<evidence type="ECO:0000256" key="1">
    <source>
        <dbReference type="SAM" id="MobiDB-lite"/>
    </source>
</evidence>
<keyword evidence="4" id="KW-1185">Reference proteome</keyword>
<name>A0ABC8TX62_9AQUA</name>
<organism evidence="3 4">
    <name type="scientific">Ilex paraguariensis</name>
    <name type="common">yerba mate</name>
    <dbReference type="NCBI Taxonomy" id="185542"/>
    <lineage>
        <taxon>Eukaryota</taxon>
        <taxon>Viridiplantae</taxon>
        <taxon>Streptophyta</taxon>
        <taxon>Embryophyta</taxon>
        <taxon>Tracheophyta</taxon>
        <taxon>Spermatophyta</taxon>
        <taxon>Magnoliopsida</taxon>
        <taxon>eudicotyledons</taxon>
        <taxon>Gunneridae</taxon>
        <taxon>Pentapetalae</taxon>
        <taxon>asterids</taxon>
        <taxon>campanulids</taxon>
        <taxon>Aquifoliales</taxon>
        <taxon>Aquifoliaceae</taxon>
        <taxon>Ilex</taxon>
    </lineage>
</organism>
<evidence type="ECO:0008006" key="5">
    <source>
        <dbReference type="Google" id="ProtNLM"/>
    </source>
</evidence>
<evidence type="ECO:0000313" key="4">
    <source>
        <dbReference type="Proteomes" id="UP001642360"/>
    </source>
</evidence>
<gene>
    <name evidence="3" type="ORF">ILEXP_LOCUS43795</name>
</gene>
<feature type="region of interest" description="Disordered" evidence="1">
    <location>
        <begin position="28"/>
        <end position="49"/>
    </location>
</feature>
<keyword evidence="2" id="KW-0732">Signal</keyword>
<reference evidence="3 4" key="1">
    <citation type="submission" date="2024-02" db="EMBL/GenBank/DDBJ databases">
        <authorList>
            <person name="Vignale AGUSTIN F."/>
            <person name="Sosa J E."/>
            <person name="Modenutti C."/>
        </authorList>
    </citation>
    <scope>NUCLEOTIDE SEQUENCE [LARGE SCALE GENOMIC DNA]</scope>
</reference>
<sequence>MREKMKLTVSFWVVLYHLVLCATLQSCSSASNPPQRIKKQSKSTATEDRFGSSVVFPVSENVYPKGYMSFYLWVFFRFGRCDLDGFSLICGYMSFYLYCFGV</sequence>
<proteinExistence type="predicted"/>
<comment type="caution">
    <text evidence="3">The sequence shown here is derived from an EMBL/GenBank/DDBJ whole genome shotgun (WGS) entry which is preliminary data.</text>
</comment>
<dbReference type="Proteomes" id="UP001642360">
    <property type="component" value="Unassembled WGS sequence"/>
</dbReference>
<dbReference type="AlphaFoldDB" id="A0ABC8TX62"/>
<protein>
    <recommendedName>
        <fullName evidence="5">Secreted protein</fullName>
    </recommendedName>
</protein>
<accession>A0ABC8TX62</accession>
<feature type="signal peptide" evidence="2">
    <location>
        <begin position="1"/>
        <end position="21"/>
    </location>
</feature>
<evidence type="ECO:0000256" key="2">
    <source>
        <dbReference type="SAM" id="SignalP"/>
    </source>
</evidence>